<keyword evidence="5" id="KW-0547">Nucleotide-binding</keyword>
<evidence type="ECO:0000259" key="10">
    <source>
        <dbReference type="SMART" id="SM00387"/>
    </source>
</evidence>
<name>A0ABV8TVM0_9ACTN</name>
<evidence type="ECO:0000256" key="7">
    <source>
        <dbReference type="ARBA" id="ARBA00022840"/>
    </source>
</evidence>
<evidence type="ECO:0000313" key="11">
    <source>
        <dbReference type="EMBL" id="MFC4334421.1"/>
    </source>
</evidence>
<evidence type="ECO:0000256" key="2">
    <source>
        <dbReference type="ARBA" id="ARBA00012438"/>
    </source>
</evidence>
<keyword evidence="4" id="KW-0808">Transferase</keyword>
<dbReference type="InterPro" id="IPR050482">
    <property type="entry name" value="Sensor_HK_TwoCompSys"/>
</dbReference>
<dbReference type="Gene3D" id="1.20.5.1930">
    <property type="match status" value="1"/>
</dbReference>
<dbReference type="RefSeq" id="WP_380618180.1">
    <property type="nucleotide sequence ID" value="NZ_JBHSDK010000005.1"/>
</dbReference>
<dbReference type="InterPro" id="IPR003594">
    <property type="entry name" value="HATPase_dom"/>
</dbReference>
<keyword evidence="9" id="KW-1133">Transmembrane helix</keyword>
<dbReference type="EC" id="2.7.13.3" evidence="2"/>
<dbReference type="CDD" id="cd16917">
    <property type="entry name" value="HATPase_UhpB-NarQ-NarX-like"/>
    <property type="match status" value="1"/>
</dbReference>
<evidence type="ECO:0000256" key="3">
    <source>
        <dbReference type="ARBA" id="ARBA00022553"/>
    </source>
</evidence>
<feature type="transmembrane region" description="Helical" evidence="9">
    <location>
        <begin position="131"/>
        <end position="151"/>
    </location>
</feature>
<feature type="transmembrane region" description="Helical" evidence="9">
    <location>
        <begin position="16"/>
        <end position="38"/>
    </location>
</feature>
<dbReference type="Pfam" id="PF23539">
    <property type="entry name" value="DUF7134"/>
    <property type="match status" value="1"/>
</dbReference>
<feature type="transmembrane region" description="Helical" evidence="9">
    <location>
        <begin position="68"/>
        <end position="88"/>
    </location>
</feature>
<dbReference type="InterPro" id="IPR011712">
    <property type="entry name" value="Sig_transdc_His_kin_sub3_dim/P"/>
</dbReference>
<keyword evidence="6 11" id="KW-0418">Kinase</keyword>
<dbReference type="GO" id="GO:0016301">
    <property type="term" value="F:kinase activity"/>
    <property type="evidence" value="ECO:0007669"/>
    <property type="project" value="UniProtKB-KW"/>
</dbReference>
<keyword evidence="12" id="KW-1185">Reference proteome</keyword>
<keyword evidence="3" id="KW-0597">Phosphoprotein</keyword>
<dbReference type="PANTHER" id="PTHR24421:SF10">
    <property type="entry name" value="NITRATE_NITRITE SENSOR PROTEIN NARQ"/>
    <property type="match status" value="1"/>
</dbReference>
<dbReference type="Pfam" id="PF02518">
    <property type="entry name" value="HATPase_c"/>
    <property type="match status" value="1"/>
</dbReference>
<sequence length="377" mass="39718">MTPTERKRLRRHDPRAALYGDAALAAVLAVVSCVGTLAARDGTLRWTTLALLTASSAALALHRRHPMAATLTVIVLACVYILGGHPLGPNFLLPAVALYSYAFHAGTRRAALVLTLSTAALVVSLDLSEDGIASLAWTAVFLLILVILPLFSARLRRSGAEAREHARAVERENQRTVERVAIARDIHDAVGHSLAVVNMNAQVALHQIDSPGSDPREHLTAIRDASARALADLRQTVALLRQGADPGGPDVRTLSDLPELLADIERAGVRVDYRAPDGADTLPTATTTTAYRVVQESLTNALRHSSAREVAVHLSVGPDLEVEVSDPGPAKGNAAGGGRGIAGMRARVESLGGTLSAGPAGEGFRVRAAIPTEETRP</sequence>
<dbReference type="PROSITE" id="PS51257">
    <property type="entry name" value="PROKAR_LIPOPROTEIN"/>
    <property type="match status" value="1"/>
</dbReference>
<comment type="catalytic activity">
    <reaction evidence="1">
        <text>ATP + protein L-histidine = ADP + protein N-phospho-L-histidine.</text>
        <dbReference type="EC" id="2.7.13.3"/>
    </reaction>
</comment>
<evidence type="ECO:0000256" key="4">
    <source>
        <dbReference type="ARBA" id="ARBA00022679"/>
    </source>
</evidence>
<dbReference type="PANTHER" id="PTHR24421">
    <property type="entry name" value="NITRATE/NITRITE SENSOR PROTEIN NARX-RELATED"/>
    <property type="match status" value="1"/>
</dbReference>
<dbReference type="SMART" id="SM00387">
    <property type="entry name" value="HATPase_c"/>
    <property type="match status" value="1"/>
</dbReference>
<dbReference type="InterPro" id="IPR055558">
    <property type="entry name" value="DUF7134"/>
</dbReference>
<feature type="transmembrane region" description="Helical" evidence="9">
    <location>
        <begin position="44"/>
        <end position="61"/>
    </location>
</feature>
<evidence type="ECO:0000256" key="6">
    <source>
        <dbReference type="ARBA" id="ARBA00022777"/>
    </source>
</evidence>
<comment type="caution">
    <text evidence="11">The sequence shown here is derived from an EMBL/GenBank/DDBJ whole genome shotgun (WGS) entry which is preliminary data.</text>
</comment>
<evidence type="ECO:0000256" key="9">
    <source>
        <dbReference type="SAM" id="Phobius"/>
    </source>
</evidence>
<protein>
    <recommendedName>
        <fullName evidence="2">histidine kinase</fullName>
        <ecNumber evidence="2">2.7.13.3</ecNumber>
    </recommendedName>
</protein>
<evidence type="ECO:0000256" key="8">
    <source>
        <dbReference type="ARBA" id="ARBA00023012"/>
    </source>
</evidence>
<dbReference type="SUPFAM" id="SSF55874">
    <property type="entry name" value="ATPase domain of HSP90 chaperone/DNA topoisomerase II/histidine kinase"/>
    <property type="match status" value="1"/>
</dbReference>
<dbReference type="Gene3D" id="3.30.565.10">
    <property type="entry name" value="Histidine kinase-like ATPase, C-terminal domain"/>
    <property type="match status" value="1"/>
</dbReference>
<dbReference type="Pfam" id="PF07730">
    <property type="entry name" value="HisKA_3"/>
    <property type="match status" value="1"/>
</dbReference>
<organism evidence="11 12">
    <name type="scientific">Salininema proteolyticum</name>
    <dbReference type="NCBI Taxonomy" id="1607685"/>
    <lineage>
        <taxon>Bacteria</taxon>
        <taxon>Bacillati</taxon>
        <taxon>Actinomycetota</taxon>
        <taxon>Actinomycetes</taxon>
        <taxon>Glycomycetales</taxon>
        <taxon>Glycomycetaceae</taxon>
        <taxon>Salininema</taxon>
    </lineage>
</organism>
<evidence type="ECO:0000313" key="12">
    <source>
        <dbReference type="Proteomes" id="UP001595823"/>
    </source>
</evidence>
<keyword evidence="9" id="KW-0812">Transmembrane</keyword>
<proteinExistence type="predicted"/>
<dbReference type="InterPro" id="IPR036890">
    <property type="entry name" value="HATPase_C_sf"/>
</dbReference>
<keyword evidence="8" id="KW-0902">Two-component regulatory system</keyword>
<feature type="domain" description="Histidine kinase/HSP90-like ATPase" evidence="10">
    <location>
        <begin position="285"/>
        <end position="374"/>
    </location>
</feature>
<dbReference type="Proteomes" id="UP001595823">
    <property type="component" value="Unassembled WGS sequence"/>
</dbReference>
<evidence type="ECO:0000256" key="5">
    <source>
        <dbReference type="ARBA" id="ARBA00022741"/>
    </source>
</evidence>
<dbReference type="EMBL" id="JBHSDK010000005">
    <property type="protein sequence ID" value="MFC4334421.1"/>
    <property type="molecule type" value="Genomic_DNA"/>
</dbReference>
<gene>
    <name evidence="11" type="ORF">ACFPET_04320</name>
</gene>
<reference evidence="12" key="1">
    <citation type="journal article" date="2019" name="Int. J. Syst. Evol. Microbiol.">
        <title>The Global Catalogue of Microorganisms (GCM) 10K type strain sequencing project: providing services to taxonomists for standard genome sequencing and annotation.</title>
        <authorList>
            <consortium name="The Broad Institute Genomics Platform"/>
            <consortium name="The Broad Institute Genome Sequencing Center for Infectious Disease"/>
            <person name="Wu L."/>
            <person name="Ma J."/>
        </authorList>
    </citation>
    <scope>NUCLEOTIDE SEQUENCE [LARGE SCALE GENOMIC DNA]</scope>
    <source>
        <strain evidence="12">IBRC-M 10908</strain>
    </source>
</reference>
<accession>A0ABV8TVM0</accession>
<keyword evidence="7" id="KW-0067">ATP-binding</keyword>
<evidence type="ECO:0000256" key="1">
    <source>
        <dbReference type="ARBA" id="ARBA00000085"/>
    </source>
</evidence>
<keyword evidence="9" id="KW-0472">Membrane</keyword>